<evidence type="ECO:0000313" key="1">
    <source>
        <dbReference type="EMBL" id="KIN94770.1"/>
    </source>
</evidence>
<reference evidence="1 2" key="1">
    <citation type="submission" date="2014-04" db="EMBL/GenBank/DDBJ databases">
        <authorList>
            <consortium name="DOE Joint Genome Institute"/>
            <person name="Kuo A."/>
            <person name="Kohler A."/>
            <person name="Costa M.D."/>
            <person name="Nagy L.G."/>
            <person name="Floudas D."/>
            <person name="Copeland A."/>
            <person name="Barry K.W."/>
            <person name="Cichocki N."/>
            <person name="Veneault-Fourrey C."/>
            <person name="LaButti K."/>
            <person name="Lindquist E.A."/>
            <person name="Lipzen A."/>
            <person name="Lundell T."/>
            <person name="Morin E."/>
            <person name="Murat C."/>
            <person name="Sun H."/>
            <person name="Tunlid A."/>
            <person name="Henrissat B."/>
            <person name="Grigoriev I.V."/>
            <person name="Hibbett D.S."/>
            <person name="Martin F."/>
            <person name="Nordberg H.P."/>
            <person name="Cantor M.N."/>
            <person name="Hua S.X."/>
        </authorList>
    </citation>
    <scope>NUCLEOTIDE SEQUENCE [LARGE SCALE GENOMIC DNA]</scope>
    <source>
        <strain evidence="1 2">Marx 270</strain>
    </source>
</reference>
<dbReference type="AlphaFoldDB" id="A0A0C3NGA8"/>
<dbReference type="EMBL" id="KN832086">
    <property type="protein sequence ID" value="KIN94770.1"/>
    <property type="molecule type" value="Genomic_DNA"/>
</dbReference>
<dbReference type="HOGENOM" id="CLU_3069659_0_0_1"/>
<organism evidence="1 2">
    <name type="scientific">Pisolithus tinctorius Marx 270</name>
    <dbReference type="NCBI Taxonomy" id="870435"/>
    <lineage>
        <taxon>Eukaryota</taxon>
        <taxon>Fungi</taxon>
        <taxon>Dikarya</taxon>
        <taxon>Basidiomycota</taxon>
        <taxon>Agaricomycotina</taxon>
        <taxon>Agaricomycetes</taxon>
        <taxon>Agaricomycetidae</taxon>
        <taxon>Boletales</taxon>
        <taxon>Sclerodermatineae</taxon>
        <taxon>Pisolithaceae</taxon>
        <taxon>Pisolithus</taxon>
    </lineage>
</organism>
<protein>
    <submittedName>
        <fullName evidence="1">Uncharacterized protein</fullName>
    </submittedName>
</protein>
<gene>
    <name evidence="1" type="ORF">M404DRAFT_1008051</name>
</gene>
<sequence length="53" mass="5914">MYTTGPTSIWFFEGDKLGALFRKLGFYSKSDNTLLGASPQLSEANPWDAELQI</sequence>
<proteinExistence type="predicted"/>
<dbReference type="Proteomes" id="UP000054217">
    <property type="component" value="Unassembled WGS sequence"/>
</dbReference>
<accession>A0A0C3NGA8</accession>
<evidence type="ECO:0000313" key="2">
    <source>
        <dbReference type="Proteomes" id="UP000054217"/>
    </source>
</evidence>
<name>A0A0C3NGA8_PISTI</name>
<reference evidence="2" key="2">
    <citation type="submission" date="2015-01" db="EMBL/GenBank/DDBJ databases">
        <title>Evolutionary Origins and Diversification of the Mycorrhizal Mutualists.</title>
        <authorList>
            <consortium name="DOE Joint Genome Institute"/>
            <consortium name="Mycorrhizal Genomics Consortium"/>
            <person name="Kohler A."/>
            <person name="Kuo A."/>
            <person name="Nagy L.G."/>
            <person name="Floudas D."/>
            <person name="Copeland A."/>
            <person name="Barry K.W."/>
            <person name="Cichocki N."/>
            <person name="Veneault-Fourrey C."/>
            <person name="LaButti K."/>
            <person name="Lindquist E.A."/>
            <person name="Lipzen A."/>
            <person name="Lundell T."/>
            <person name="Morin E."/>
            <person name="Murat C."/>
            <person name="Riley R."/>
            <person name="Ohm R."/>
            <person name="Sun H."/>
            <person name="Tunlid A."/>
            <person name="Henrissat B."/>
            <person name="Grigoriev I.V."/>
            <person name="Hibbett D.S."/>
            <person name="Martin F."/>
        </authorList>
    </citation>
    <scope>NUCLEOTIDE SEQUENCE [LARGE SCALE GENOMIC DNA]</scope>
    <source>
        <strain evidence="2">Marx 270</strain>
    </source>
</reference>
<dbReference type="InParanoid" id="A0A0C3NGA8"/>
<keyword evidence="2" id="KW-1185">Reference proteome</keyword>